<evidence type="ECO:0000256" key="4">
    <source>
        <dbReference type="SAM" id="Coils"/>
    </source>
</evidence>
<evidence type="ECO:0000256" key="1">
    <source>
        <dbReference type="ARBA" id="ARBA00023015"/>
    </source>
</evidence>
<keyword evidence="3" id="KW-0804">Transcription</keyword>
<comment type="caution">
    <text evidence="6">The sequence shown here is derived from an EMBL/GenBank/DDBJ whole genome shotgun (WGS) entry which is preliminary data.</text>
</comment>
<dbReference type="RefSeq" id="WP_369460040.1">
    <property type="nucleotide sequence ID" value="NZ_JBGBDC010000004.1"/>
</dbReference>
<dbReference type="InterPro" id="IPR009061">
    <property type="entry name" value="DNA-bd_dom_put_sf"/>
</dbReference>
<keyword evidence="1" id="KW-0805">Transcription regulation</keyword>
<keyword evidence="2" id="KW-0238">DNA-binding</keyword>
<evidence type="ECO:0000256" key="2">
    <source>
        <dbReference type="ARBA" id="ARBA00023125"/>
    </source>
</evidence>
<feature type="coiled-coil region" evidence="4">
    <location>
        <begin position="83"/>
        <end position="110"/>
    </location>
</feature>
<feature type="domain" description="HTH merR-type" evidence="5">
    <location>
        <begin position="1"/>
        <end position="69"/>
    </location>
</feature>
<protein>
    <submittedName>
        <fullName evidence="6">MerR family transcriptional regulator</fullName>
    </submittedName>
</protein>
<gene>
    <name evidence="6" type="ORF">AB7A72_11455</name>
</gene>
<sequence length="166" mass="18502">MNIGELSKCTGLSTSRIRFYEQSGLLPAAQRGLNGYRSYPPEMVQMLEWVVMAQKVGFSLEDIRALLPRGLQGWDHDGVVATLRQKLADIKSMEKQLQTSKRQVQALLADIEARPDDMDCQDNARRVLTHVLAQQSAFLPSETAAEEKMGQLMRAARKQRANGAGT</sequence>
<dbReference type="PANTHER" id="PTHR30204">
    <property type="entry name" value="REDOX-CYCLING DRUG-SENSING TRANSCRIPTIONAL ACTIVATOR SOXR"/>
    <property type="match status" value="1"/>
</dbReference>
<keyword evidence="7" id="KW-1185">Reference proteome</keyword>
<keyword evidence="4" id="KW-0175">Coiled coil</keyword>
<accession>A0ABV4B2A1</accession>
<evidence type="ECO:0000313" key="6">
    <source>
        <dbReference type="EMBL" id="MEY2251619.1"/>
    </source>
</evidence>
<dbReference type="Pfam" id="PF13411">
    <property type="entry name" value="MerR_1"/>
    <property type="match status" value="1"/>
</dbReference>
<evidence type="ECO:0000259" key="5">
    <source>
        <dbReference type="PROSITE" id="PS50937"/>
    </source>
</evidence>
<dbReference type="PROSITE" id="PS00552">
    <property type="entry name" value="HTH_MERR_1"/>
    <property type="match status" value="1"/>
</dbReference>
<dbReference type="Proteomes" id="UP001562178">
    <property type="component" value="Unassembled WGS sequence"/>
</dbReference>
<dbReference type="EMBL" id="JBGBDC010000004">
    <property type="protein sequence ID" value="MEY2251619.1"/>
    <property type="molecule type" value="Genomic_DNA"/>
</dbReference>
<evidence type="ECO:0000256" key="3">
    <source>
        <dbReference type="ARBA" id="ARBA00023163"/>
    </source>
</evidence>
<name>A0ABV4B2A1_9BURK</name>
<dbReference type="SUPFAM" id="SSF46955">
    <property type="entry name" value="Putative DNA-binding domain"/>
    <property type="match status" value="1"/>
</dbReference>
<dbReference type="PRINTS" id="PR00040">
    <property type="entry name" value="HTHMERR"/>
</dbReference>
<dbReference type="PROSITE" id="PS50937">
    <property type="entry name" value="HTH_MERR_2"/>
    <property type="match status" value="1"/>
</dbReference>
<reference evidence="6 7" key="1">
    <citation type="journal article" date="2016" name="Int. J. Syst. Evol. Microbiol.">
        <title>Description of Comamonas sediminis sp. nov., isolated from lagoon sediments.</title>
        <authorList>
            <person name="Subhash Y."/>
            <person name="Bang J.J."/>
            <person name="You T.H."/>
            <person name="Lee S.S."/>
        </authorList>
    </citation>
    <scope>NUCLEOTIDE SEQUENCE [LARGE SCALE GENOMIC DNA]</scope>
    <source>
        <strain evidence="6 7">JCM 31169</strain>
    </source>
</reference>
<proteinExistence type="predicted"/>
<dbReference type="Gene3D" id="1.10.1660.10">
    <property type="match status" value="1"/>
</dbReference>
<dbReference type="PANTHER" id="PTHR30204:SF94">
    <property type="entry name" value="HEAVY METAL-DEPENDENT TRANSCRIPTIONAL REGULATOR HI_0293-RELATED"/>
    <property type="match status" value="1"/>
</dbReference>
<evidence type="ECO:0000313" key="7">
    <source>
        <dbReference type="Proteomes" id="UP001562178"/>
    </source>
</evidence>
<organism evidence="6 7">
    <name type="scientific">Comamonas sediminis</name>
    <dbReference type="NCBI Taxonomy" id="1783360"/>
    <lineage>
        <taxon>Bacteria</taxon>
        <taxon>Pseudomonadati</taxon>
        <taxon>Pseudomonadota</taxon>
        <taxon>Betaproteobacteria</taxon>
        <taxon>Burkholderiales</taxon>
        <taxon>Comamonadaceae</taxon>
        <taxon>Comamonas</taxon>
    </lineage>
</organism>
<dbReference type="SMART" id="SM00422">
    <property type="entry name" value="HTH_MERR"/>
    <property type="match status" value="1"/>
</dbReference>
<dbReference type="InterPro" id="IPR000551">
    <property type="entry name" value="MerR-type_HTH_dom"/>
</dbReference>
<dbReference type="InterPro" id="IPR047057">
    <property type="entry name" value="MerR_fam"/>
</dbReference>